<dbReference type="GO" id="GO:0005634">
    <property type="term" value="C:nucleus"/>
    <property type="evidence" value="ECO:0007669"/>
    <property type="project" value="TreeGrafter"/>
</dbReference>
<dbReference type="Pfam" id="PF12359">
    <property type="entry name" value="DUF3645"/>
    <property type="match status" value="1"/>
</dbReference>
<feature type="domain" description="DUF3645" evidence="9">
    <location>
        <begin position="568"/>
        <end position="599"/>
    </location>
</feature>
<reference evidence="11" key="2">
    <citation type="submission" date="2024-04" db="EMBL/GenBank/DDBJ databases">
        <authorList>
            <person name="Chen Y."/>
            <person name="Shah S."/>
            <person name="Dougan E. K."/>
            <person name="Thang M."/>
            <person name="Chan C."/>
        </authorList>
    </citation>
    <scope>NUCLEOTIDE SEQUENCE [LARGE SCALE GENOMIC DNA]</scope>
</reference>
<sequence>MAVCERLRRLSGDWLEVKFQDILQMLLVEGGIEEILPHLRPSMKVPMLCDLSACALLAMRFSARVLLCRQSVQALRKLKSLADRQLRMVDSPDSGTRRGSWGLWSRLSGRFTRDETEEPLAPELAEASAEAALALGAEAHCMDGLSYDPRLVVFEFISRLVLRKKQVALVRAMQNAVQDGKPLVHQMLMGEGKTTVVTPLVILLHGSATRACVVCVPQALTEFTCRVLRERLCGTLARPVVEFTFNRATPVSDDHFFKLLHAQDARAVMVSGPTALKSLMLRFVLTLHACDVARSEEKERLEVDRSSTFLSPNSWKSLLRWPSWSSRGGVTSQLEALGFEARALAWALDVFQGAVLILDDIDLLMHPLRSELHWPLGTQHLLDFTATGSTNTLTLREDDQHEATISYVAGSPVGARWQLAFHLLDGFFSCQQGTLAPGPAYSTAQQGDPCAAAVLERLRLSVARGLRQKQLQQAPHLVLLSLDFYHKELRPILADWALVWFKCDATRAAKLRSFWCDLAKDLGDAQLKAVNLIRSWLSTLFPHLASRIHRVHYGLLDEGSPSWPSEAPARRQLAVPFVGKDAPSESSQFSHPDVLIGLTWLAYRFGGLRQGDFRRAVKSLARQGRLEEAEDKNRARRSWAQWVRLSGAHLRGAGTGAEGSNATAAKGDKASHNSKSLVLSDHGGNETQLVPPLEWLDSGDATQLALVFNVMKHSPFLMEFYLHALVLPSLLRHADAKLSANGQDLGGEVLCSFRLGFSGTPNDLLPRSLGKCRYAQGDDAKMLTTLSDPQVVSVSSVEDGWNAHKLLEMVAKQTPPLNALIDVGALITGLSNEQVARTLLDYGLPFEAVVFCDSGGGQQLLRRGASVSVKMSNCTLPLDRRFVFYDQVHTTGIDIRHPPHACAALTLGKDSTFRDFAQGAYRLRGIRKGQRLQVLLTPEVAARIDEEVLIAADTDAQAMAPPPQVSLLDKVCAWLLVRQASAEQTQRRLLSRQAVQYQGRRYAYETLVKKIRTGQGMEAGGLLDLFRERVDYTVEASLVDGGSPVGRSLRQLAETVSSYLDVPGKQAVNVIVSGSTDDAWAQRGEEEQSLFAEMEQEHEQELFAEQEEEKEQEEEEEEEEEANDTSSFGSFQKLPRSDAQSEWPLELLRVSSRSREEV</sequence>
<gene>
    <name evidence="10" type="ORF">C1SCF055_LOCUS9912</name>
</gene>
<keyword evidence="3" id="KW-0645">Protease</keyword>
<evidence type="ECO:0000256" key="2">
    <source>
        <dbReference type="ARBA" id="ARBA00012759"/>
    </source>
</evidence>
<dbReference type="EC" id="3.4.19.12" evidence="2"/>
<protein>
    <recommendedName>
        <fullName evidence="2">ubiquitinyl hydrolase 1</fullName>
        <ecNumber evidence="2">3.4.19.12</ecNumber>
    </recommendedName>
</protein>
<dbReference type="Pfam" id="PF12340">
    <property type="entry name" value="DUF3638"/>
    <property type="match status" value="1"/>
</dbReference>
<evidence type="ECO:0000259" key="9">
    <source>
        <dbReference type="Pfam" id="PF12359"/>
    </source>
</evidence>
<dbReference type="EMBL" id="CAMXCT030000691">
    <property type="protein sequence ID" value="CAL4769499.1"/>
    <property type="molecule type" value="Genomic_DNA"/>
</dbReference>
<dbReference type="GO" id="GO:0071947">
    <property type="term" value="P:protein deubiquitination involved in ubiquitin-dependent protein catabolic process"/>
    <property type="evidence" value="ECO:0007669"/>
    <property type="project" value="TreeGrafter"/>
</dbReference>
<organism evidence="10">
    <name type="scientific">Cladocopium goreaui</name>
    <dbReference type="NCBI Taxonomy" id="2562237"/>
    <lineage>
        <taxon>Eukaryota</taxon>
        <taxon>Sar</taxon>
        <taxon>Alveolata</taxon>
        <taxon>Dinophyceae</taxon>
        <taxon>Suessiales</taxon>
        <taxon>Symbiodiniaceae</taxon>
        <taxon>Cladocopium</taxon>
    </lineage>
</organism>
<dbReference type="Proteomes" id="UP001152797">
    <property type="component" value="Unassembled WGS sequence"/>
</dbReference>
<name>A0A9P1BYP4_9DINO</name>
<dbReference type="PANTHER" id="PTHR13367:SF28">
    <property type="entry name" value="UBIQUITIN THIOESTERASE ZRANB1"/>
    <property type="match status" value="1"/>
</dbReference>
<evidence type="ECO:0000313" key="11">
    <source>
        <dbReference type="EMBL" id="CAL1135562.1"/>
    </source>
</evidence>
<evidence type="ECO:0000313" key="10">
    <source>
        <dbReference type="EMBL" id="CAI3982187.1"/>
    </source>
</evidence>
<evidence type="ECO:0000256" key="7">
    <source>
        <dbReference type="SAM" id="MobiDB-lite"/>
    </source>
</evidence>
<dbReference type="InterPro" id="IPR022105">
    <property type="entry name" value="DUF3645"/>
</dbReference>
<dbReference type="OrthoDB" id="2684236at2759"/>
<dbReference type="EMBL" id="CAMXCT020000691">
    <property type="protein sequence ID" value="CAL1135562.1"/>
    <property type="molecule type" value="Genomic_DNA"/>
</dbReference>
<evidence type="ECO:0000256" key="6">
    <source>
        <dbReference type="ARBA" id="ARBA00022807"/>
    </source>
</evidence>
<dbReference type="InterPro" id="IPR022099">
    <property type="entry name" value="DUF3638"/>
</dbReference>
<comment type="caution">
    <text evidence="10">The sequence shown here is derived from an EMBL/GenBank/DDBJ whole genome shotgun (WGS) entry which is preliminary data.</text>
</comment>
<evidence type="ECO:0000256" key="1">
    <source>
        <dbReference type="ARBA" id="ARBA00000707"/>
    </source>
</evidence>
<evidence type="ECO:0000256" key="4">
    <source>
        <dbReference type="ARBA" id="ARBA00022786"/>
    </source>
</evidence>
<dbReference type="GO" id="GO:0004843">
    <property type="term" value="F:cysteine-type deubiquitinase activity"/>
    <property type="evidence" value="ECO:0007669"/>
    <property type="project" value="UniProtKB-EC"/>
</dbReference>
<comment type="catalytic activity">
    <reaction evidence="1">
        <text>Thiol-dependent hydrolysis of ester, thioester, amide, peptide and isopeptide bonds formed by the C-terminal Gly of ubiquitin (a 76-residue protein attached to proteins as an intracellular targeting signal).</text>
        <dbReference type="EC" id="3.4.19.12"/>
    </reaction>
</comment>
<feature type="region of interest" description="Disordered" evidence="7">
    <location>
        <begin position="653"/>
        <end position="683"/>
    </location>
</feature>
<keyword evidence="4" id="KW-0833">Ubl conjugation pathway</keyword>
<dbReference type="GO" id="GO:0070530">
    <property type="term" value="F:K63-linked polyubiquitin modification-dependent protein binding"/>
    <property type="evidence" value="ECO:0007669"/>
    <property type="project" value="TreeGrafter"/>
</dbReference>
<dbReference type="InterPro" id="IPR051346">
    <property type="entry name" value="OTU_Deubiquitinase"/>
</dbReference>
<proteinExistence type="predicted"/>
<evidence type="ECO:0000313" key="12">
    <source>
        <dbReference type="EMBL" id="CAL4769499.1"/>
    </source>
</evidence>
<feature type="compositionally biased region" description="Acidic residues" evidence="7">
    <location>
        <begin position="1102"/>
        <end position="1123"/>
    </location>
</feature>
<dbReference type="PANTHER" id="PTHR13367">
    <property type="entry name" value="UBIQUITIN THIOESTERASE"/>
    <property type="match status" value="1"/>
</dbReference>
<reference evidence="10" key="1">
    <citation type="submission" date="2022-10" db="EMBL/GenBank/DDBJ databases">
        <authorList>
            <person name="Chen Y."/>
            <person name="Dougan E. K."/>
            <person name="Chan C."/>
            <person name="Rhodes N."/>
            <person name="Thang M."/>
        </authorList>
    </citation>
    <scope>NUCLEOTIDE SEQUENCE</scope>
</reference>
<evidence type="ECO:0000256" key="3">
    <source>
        <dbReference type="ARBA" id="ARBA00022670"/>
    </source>
</evidence>
<keyword evidence="13" id="KW-1185">Reference proteome</keyword>
<evidence type="ECO:0000256" key="5">
    <source>
        <dbReference type="ARBA" id="ARBA00022801"/>
    </source>
</evidence>
<dbReference type="EMBL" id="CAMXCT010000691">
    <property type="protein sequence ID" value="CAI3982187.1"/>
    <property type="molecule type" value="Genomic_DNA"/>
</dbReference>
<accession>A0A9P1BYP4</accession>
<dbReference type="AlphaFoldDB" id="A0A9P1BYP4"/>
<dbReference type="GO" id="GO:0005737">
    <property type="term" value="C:cytoplasm"/>
    <property type="evidence" value="ECO:0007669"/>
    <property type="project" value="TreeGrafter"/>
</dbReference>
<keyword evidence="6" id="KW-0788">Thiol protease</keyword>
<evidence type="ECO:0000259" key="8">
    <source>
        <dbReference type="Pfam" id="PF12340"/>
    </source>
</evidence>
<feature type="region of interest" description="Disordered" evidence="7">
    <location>
        <begin position="1090"/>
        <end position="1140"/>
    </location>
</feature>
<feature type="domain" description="DUF3638" evidence="8">
    <location>
        <begin position="149"/>
        <end position="288"/>
    </location>
</feature>
<evidence type="ECO:0000313" key="13">
    <source>
        <dbReference type="Proteomes" id="UP001152797"/>
    </source>
</evidence>
<keyword evidence="5 12" id="KW-0378">Hydrolase</keyword>